<evidence type="ECO:0000313" key="3">
    <source>
        <dbReference type="Proteomes" id="UP001148838"/>
    </source>
</evidence>
<accession>A0ABQ8S5T8</accession>
<protein>
    <submittedName>
        <fullName evidence="2">Uncharacterized protein</fullName>
    </submittedName>
</protein>
<sequence>MQLQFLDYLRATTAWPSISTGLEYLLHHSAPYVIFKRKWIKTIFNTAQPLSTWVSICASVRVSVVYGMSGDDDDDDDEGRRGNSGRASNPGPLVKHTNCEDIEIVGEEAEAEEEETTRNLKISSYKHALSNVKDLEYGASRGGL</sequence>
<evidence type="ECO:0000256" key="1">
    <source>
        <dbReference type="SAM" id="MobiDB-lite"/>
    </source>
</evidence>
<comment type="caution">
    <text evidence="2">The sequence shown here is derived from an EMBL/GenBank/DDBJ whole genome shotgun (WGS) entry which is preliminary data.</text>
</comment>
<evidence type="ECO:0000313" key="2">
    <source>
        <dbReference type="EMBL" id="KAJ4429288.1"/>
    </source>
</evidence>
<proteinExistence type="predicted"/>
<gene>
    <name evidence="2" type="ORF">ANN_26292</name>
</gene>
<name>A0ABQ8S5T8_PERAM</name>
<reference evidence="2 3" key="1">
    <citation type="journal article" date="2022" name="Allergy">
        <title>Genome assembly and annotation of Periplaneta americana reveal a comprehensive cockroach allergen profile.</title>
        <authorList>
            <person name="Wang L."/>
            <person name="Xiong Q."/>
            <person name="Saelim N."/>
            <person name="Wang L."/>
            <person name="Nong W."/>
            <person name="Wan A.T."/>
            <person name="Shi M."/>
            <person name="Liu X."/>
            <person name="Cao Q."/>
            <person name="Hui J.H.L."/>
            <person name="Sookrung N."/>
            <person name="Leung T.F."/>
            <person name="Tungtrongchitr A."/>
            <person name="Tsui S.K.W."/>
        </authorList>
    </citation>
    <scope>NUCLEOTIDE SEQUENCE [LARGE SCALE GENOMIC DNA]</scope>
    <source>
        <strain evidence="2">PWHHKU_190912</strain>
    </source>
</reference>
<dbReference type="Proteomes" id="UP001148838">
    <property type="component" value="Unassembled WGS sequence"/>
</dbReference>
<organism evidence="2 3">
    <name type="scientific">Periplaneta americana</name>
    <name type="common">American cockroach</name>
    <name type="synonym">Blatta americana</name>
    <dbReference type="NCBI Taxonomy" id="6978"/>
    <lineage>
        <taxon>Eukaryota</taxon>
        <taxon>Metazoa</taxon>
        <taxon>Ecdysozoa</taxon>
        <taxon>Arthropoda</taxon>
        <taxon>Hexapoda</taxon>
        <taxon>Insecta</taxon>
        <taxon>Pterygota</taxon>
        <taxon>Neoptera</taxon>
        <taxon>Polyneoptera</taxon>
        <taxon>Dictyoptera</taxon>
        <taxon>Blattodea</taxon>
        <taxon>Blattoidea</taxon>
        <taxon>Blattidae</taxon>
        <taxon>Blattinae</taxon>
        <taxon>Periplaneta</taxon>
    </lineage>
</organism>
<dbReference type="EMBL" id="JAJSOF020000036">
    <property type="protein sequence ID" value="KAJ4429288.1"/>
    <property type="molecule type" value="Genomic_DNA"/>
</dbReference>
<feature type="region of interest" description="Disordered" evidence="1">
    <location>
        <begin position="68"/>
        <end position="94"/>
    </location>
</feature>
<keyword evidence="3" id="KW-1185">Reference proteome</keyword>